<name>A0A0F9M5P6_9ZZZZ</name>
<accession>A0A0F9M5P6</accession>
<feature type="compositionally biased region" description="Acidic residues" evidence="1">
    <location>
        <begin position="37"/>
        <end position="47"/>
    </location>
</feature>
<evidence type="ECO:0000256" key="1">
    <source>
        <dbReference type="SAM" id="MobiDB-lite"/>
    </source>
</evidence>
<evidence type="ECO:0000313" key="2">
    <source>
        <dbReference type="EMBL" id="KKM94676.1"/>
    </source>
</evidence>
<proteinExistence type="predicted"/>
<dbReference type="AlphaFoldDB" id="A0A0F9M5P6"/>
<comment type="caution">
    <text evidence="2">The sequence shown here is derived from an EMBL/GenBank/DDBJ whole genome shotgun (WGS) entry which is preliminary data.</text>
</comment>
<gene>
    <name evidence="2" type="ORF">LCGC14_1195880</name>
</gene>
<protein>
    <submittedName>
        <fullName evidence="2">Uncharacterized protein</fullName>
    </submittedName>
</protein>
<feature type="non-terminal residue" evidence="2">
    <location>
        <position position="1"/>
    </location>
</feature>
<organism evidence="2">
    <name type="scientific">marine sediment metagenome</name>
    <dbReference type="NCBI Taxonomy" id="412755"/>
    <lineage>
        <taxon>unclassified sequences</taxon>
        <taxon>metagenomes</taxon>
        <taxon>ecological metagenomes</taxon>
    </lineage>
</organism>
<dbReference type="EMBL" id="LAZR01006107">
    <property type="protein sequence ID" value="KKM94676.1"/>
    <property type="molecule type" value="Genomic_DNA"/>
</dbReference>
<reference evidence="2" key="1">
    <citation type="journal article" date="2015" name="Nature">
        <title>Complex archaea that bridge the gap between prokaryotes and eukaryotes.</title>
        <authorList>
            <person name="Spang A."/>
            <person name="Saw J.H."/>
            <person name="Jorgensen S.L."/>
            <person name="Zaremba-Niedzwiedzka K."/>
            <person name="Martijn J."/>
            <person name="Lind A.E."/>
            <person name="van Eijk R."/>
            <person name="Schleper C."/>
            <person name="Guy L."/>
            <person name="Ettema T.J."/>
        </authorList>
    </citation>
    <scope>NUCLEOTIDE SEQUENCE</scope>
</reference>
<feature type="region of interest" description="Disordered" evidence="1">
    <location>
        <begin position="1"/>
        <end position="47"/>
    </location>
</feature>
<feature type="compositionally biased region" description="Basic and acidic residues" evidence="1">
    <location>
        <begin position="20"/>
        <end position="36"/>
    </location>
</feature>
<sequence>LGQAVYQEAAGKEAGGGEQTQEKSEEAQEKKGKEGEDVTDADYEVEK</sequence>